<accession>A0A9P7KNH8</accession>
<dbReference type="PANTHER" id="PTHR24148">
    <property type="entry name" value="ANKYRIN REPEAT DOMAIN-CONTAINING PROTEIN 39 HOMOLOG-RELATED"/>
    <property type="match status" value="1"/>
</dbReference>
<evidence type="ECO:0000313" key="3">
    <source>
        <dbReference type="Proteomes" id="UP000782241"/>
    </source>
</evidence>
<dbReference type="InterPro" id="IPR052895">
    <property type="entry name" value="HetReg/Transcr_Mod"/>
</dbReference>
<dbReference type="PANTHER" id="PTHR24148:SF77">
    <property type="entry name" value="HETEROKARYON INCOMPATIBILITY DOMAIN-CONTAINING PROTEIN"/>
    <property type="match status" value="1"/>
</dbReference>
<dbReference type="Proteomes" id="UP000782241">
    <property type="component" value="Unassembled WGS sequence"/>
</dbReference>
<evidence type="ECO:0000259" key="1">
    <source>
        <dbReference type="Pfam" id="PF06985"/>
    </source>
</evidence>
<evidence type="ECO:0000313" key="2">
    <source>
        <dbReference type="EMBL" id="KAG5654885.1"/>
    </source>
</evidence>
<reference evidence="2" key="1">
    <citation type="submission" date="2021-04" db="EMBL/GenBank/DDBJ databases">
        <title>Draft genome of Fusarium avenaceum strain F156N33, isolated from an atmospheric sample in Virginia.</title>
        <authorList>
            <person name="Yang S."/>
            <person name="Vinatzer B.A."/>
            <person name="Coleman J."/>
        </authorList>
    </citation>
    <scope>NUCLEOTIDE SEQUENCE</scope>
    <source>
        <strain evidence="2">F156N33</strain>
    </source>
</reference>
<dbReference type="AlphaFoldDB" id="A0A9P7KNH8"/>
<protein>
    <recommendedName>
        <fullName evidence="1">Heterokaryon incompatibility domain-containing protein</fullName>
    </recommendedName>
</protein>
<keyword evidence="3" id="KW-1185">Reference proteome</keyword>
<dbReference type="InterPro" id="IPR010730">
    <property type="entry name" value="HET"/>
</dbReference>
<feature type="domain" description="Heterokaryon incompatibility" evidence="1">
    <location>
        <begin position="47"/>
        <end position="183"/>
    </location>
</feature>
<comment type="caution">
    <text evidence="2">The sequence shown here is derived from an EMBL/GenBank/DDBJ whole genome shotgun (WGS) entry which is preliminary data.</text>
</comment>
<dbReference type="EMBL" id="JAGPUO010000043">
    <property type="protein sequence ID" value="KAG5654885.1"/>
    <property type="molecule type" value="Genomic_DNA"/>
</dbReference>
<organism evidence="2 3">
    <name type="scientific">Fusarium avenaceum</name>
    <dbReference type="NCBI Taxonomy" id="40199"/>
    <lineage>
        <taxon>Eukaryota</taxon>
        <taxon>Fungi</taxon>
        <taxon>Dikarya</taxon>
        <taxon>Ascomycota</taxon>
        <taxon>Pezizomycotina</taxon>
        <taxon>Sordariomycetes</taxon>
        <taxon>Hypocreomycetidae</taxon>
        <taxon>Hypocreales</taxon>
        <taxon>Nectriaceae</taxon>
        <taxon>Fusarium</taxon>
        <taxon>Fusarium tricinctum species complex</taxon>
    </lineage>
</organism>
<name>A0A9P7KNH8_9HYPO</name>
<dbReference type="Pfam" id="PF06985">
    <property type="entry name" value="HET"/>
    <property type="match status" value="1"/>
</dbReference>
<gene>
    <name evidence="2" type="ORF">KAF25_005842</name>
</gene>
<proteinExistence type="predicted"/>
<sequence>MAEKALSVDYTPLAQTTEIRILNLEQGTYKDPVVCTLCPVLRSEAKYHALSYEWGDEGDDDPSIIVTNRPVQIRRNLYEALKRIRKPSDDIQLWVDAICINQSDIQEKNYQVAMMGKTFADATGFISWLGPVEDDSDLAMDLMSNSKELEANLSSYYGESRELKSLTSLCYRLYWRRVWIIQELYLAQSYEVWCGATYIPDEEFEKSLAVLNAWITPFTQELGRNPANQHRTARLVRDLSFNYLRRWIWVCFRGGFQCSREQDFIYALLNISEEYKDGEMTFKVDYAKSPREVFLGLVQDRPTLWSEGSKDRWFTLARMMNLQIDEDLTRSVLAYYSTK</sequence>